<gene>
    <name evidence="1" type="ORF">G5B05_15640</name>
</gene>
<organism evidence="1 2">
    <name type="scientific">Fusicatenibacter saccharivorans</name>
    <dbReference type="NCBI Taxonomy" id="1150298"/>
    <lineage>
        <taxon>Bacteria</taxon>
        <taxon>Bacillati</taxon>
        <taxon>Bacillota</taxon>
        <taxon>Clostridia</taxon>
        <taxon>Lachnospirales</taxon>
        <taxon>Lachnospiraceae</taxon>
        <taxon>Fusicatenibacter</taxon>
    </lineage>
</organism>
<comment type="caution">
    <text evidence="1">The sequence shown here is derived from an EMBL/GenBank/DDBJ whole genome shotgun (WGS) entry which is preliminary data.</text>
</comment>
<dbReference type="Proteomes" id="UP000768180">
    <property type="component" value="Unassembled WGS sequence"/>
</dbReference>
<keyword evidence="2" id="KW-1185">Reference proteome</keyword>
<protein>
    <submittedName>
        <fullName evidence="1">Uncharacterized protein</fullName>
    </submittedName>
</protein>
<name>A0ABX2GJB8_9FIRM</name>
<accession>A0ABX2GJB8</accession>
<dbReference type="RefSeq" id="WP_118595798.1">
    <property type="nucleotide sequence ID" value="NZ_JAAITQ010000047.1"/>
</dbReference>
<reference evidence="1 2" key="1">
    <citation type="journal article" date="2020" name="Cell Host Microbe">
        <title>Functional and Genomic Variation between Human-Derived Isolates of Lachnospiraceae Reveals Inter- and Intra-Species Diversity.</title>
        <authorList>
            <person name="Sorbara M.T."/>
            <person name="Littmann E.R."/>
            <person name="Fontana E."/>
            <person name="Moody T.U."/>
            <person name="Kohout C.E."/>
            <person name="Gjonbalaj M."/>
            <person name="Eaton V."/>
            <person name="Seok R."/>
            <person name="Leiner I.M."/>
            <person name="Pamer E.G."/>
        </authorList>
    </citation>
    <scope>NUCLEOTIDE SEQUENCE [LARGE SCALE GENOMIC DNA]</scope>
    <source>
        <strain evidence="1 2">MSK.14.54</strain>
    </source>
</reference>
<dbReference type="EMBL" id="JAAITQ010000047">
    <property type="protein sequence ID" value="NSE17782.1"/>
    <property type="molecule type" value="Genomic_DNA"/>
</dbReference>
<evidence type="ECO:0000313" key="2">
    <source>
        <dbReference type="Proteomes" id="UP000768180"/>
    </source>
</evidence>
<proteinExistence type="predicted"/>
<sequence length="157" mass="17449">MKPRIKILLLAVLIAALCNCMLMIGMTKKKENNTIPKDASLICEETVSPNKDYITDEKDLVNYTVRVYQEKNNDIIVYAESNSPLFDEAQYIVTCDHTITADDIQIKWTTLMGSTEASEKDEIGLAHVSISKDGEVFNEKTISFVAKAVNAVTDVIG</sequence>
<evidence type="ECO:0000313" key="1">
    <source>
        <dbReference type="EMBL" id="NSE17782.1"/>
    </source>
</evidence>